<dbReference type="OrthoDB" id="3556612at2759"/>
<dbReference type="InterPro" id="IPR010730">
    <property type="entry name" value="HET"/>
</dbReference>
<name>A0A2J6QZR3_HYAVF</name>
<sequence length="409" mass="46575">MSSASCDDSSGVNFSYTPLRPEKSEIRLLRAQPGELDAEIQPFDLHNISLNDYPSYIALSYTWGDPTPREIIYVNGKALLVTENLSRILKRAKEFEGSYFWVDGICINQADIPERSCQVDAMPRIYSSAVKVVAFIGDAPDAVAGAARKLFMDPFLDCKTDEEFKVRSTDIREGRYKDTEASIEEVLEQWCATIKVNSQPWFNRCWIVQEVLLAKEVEIWFGNMSFPMRNLYYGRESAWEYRLKSYGMETVFALQDHSTTINMDIALANLNNVHTNKLLVAWTEWSERKDGRNTLFRLLQRFGGRSTTDARDRIYGLLGLASEKDQAAILPDYSELNKPSAVFRTVASHIIRTYEDPLEILYFASPPYDQTSKRPAHLLRGYERVSAHLSDILAGFGFSGIHAPLELLK</sequence>
<organism evidence="2 3">
    <name type="scientific">Hyaloscypha variabilis (strain UAMH 11265 / GT02V1 / F)</name>
    <name type="common">Meliniomyces variabilis</name>
    <dbReference type="NCBI Taxonomy" id="1149755"/>
    <lineage>
        <taxon>Eukaryota</taxon>
        <taxon>Fungi</taxon>
        <taxon>Dikarya</taxon>
        <taxon>Ascomycota</taxon>
        <taxon>Pezizomycotina</taxon>
        <taxon>Leotiomycetes</taxon>
        <taxon>Helotiales</taxon>
        <taxon>Hyaloscyphaceae</taxon>
        <taxon>Hyaloscypha</taxon>
        <taxon>Hyaloscypha variabilis</taxon>
    </lineage>
</organism>
<accession>A0A2J6QZR3</accession>
<dbReference type="PANTHER" id="PTHR24148:SF64">
    <property type="entry name" value="HETEROKARYON INCOMPATIBILITY DOMAIN-CONTAINING PROTEIN"/>
    <property type="match status" value="1"/>
</dbReference>
<dbReference type="Pfam" id="PF06985">
    <property type="entry name" value="HET"/>
    <property type="match status" value="1"/>
</dbReference>
<reference evidence="2 3" key="1">
    <citation type="submission" date="2016-04" db="EMBL/GenBank/DDBJ databases">
        <title>A degradative enzymes factory behind the ericoid mycorrhizal symbiosis.</title>
        <authorList>
            <consortium name="DOE Joint Genome Institute"/>
            <person name="Martino E."/>
            <person name="Morin E."/>
            <person name="Grelet G."/>
            <person name="Kuo A."/>
            <person name="Kohler A."/>
            <person name="Daghino S."/>
            <person name="Barry K."/>
            <person name="Choi C."/>
            <person name="Cichocki N."/>
            <person name="Clum A."/>
            <person name="Copeland A."/>
            <person name="Hainaut M."/>
            <person name="Haridas S."/>
            <person name="Labutti K."/>
            <person name="Lindquist E."/>
            <person name="Lipzen A."/>
            <person name="Khouja H.-R."/>
            <person name="Murat C."/>
            <person name="Ohm R."/>
            <person name="Olson A."/>
            <person name="Spatafora J."/>
            <person name="Veneault-Fourrey C."/>
            <person name="Henrissat B."/>
            <person name="Grigoriev I."/>
            <person name="Martin F."/>
            <person name="Perotto S."/>
        </authorList>
    </citation>
    <scope>NUCLEOTIDE SEQUENCE [LARGE SCALE GENOMIC DNA]</scope>
    <source>
        <strain evidence="2 3">F</strain>
    </source>
</reference>
<feature type="domain" description="Heterokaryon incompatibility" evidence="1">
    <location>
        <begin position="56"/>
        <end position="210"/>
    </location>
</feature>
<dbReference type="PANTHER" id="PTHR24148">
    <property type="entry name" value="ANKYRIN REPEAT DOMAIN-CONTAINING PROTEIN 39 HOMOLOG-RELATED"/>
    <property type="match status" value="1"/>
</dbReference>
<dbReference type="Proteomes" id="UP000235786">
    <property type="component" value="Unassembled WGS sequence"/>
</dbReference>
<gene>
    <name evidence="2" type="ORF">L207DRAFT_572535</name>
</gene>
<dbReference type="EMBL" id="KZ613961">
    <property type="protein sequence ID" value="PMD31753.1"/>
    <property type="molecule type" value="Genomic_DNA"/>
</dbReference>
<evidence type="ECO:0000313" key="2">
    <source>
        <dbReference type="EMBL" id="PMD31753.1"/>
    </source>
</evidence>
<evidence type="ECO:0000313" key="3">
    <source>
        <dbReference type="Proteomes" id="UP000235786"/>
    </source>
</evidence>
<proteinExistence type="predicted"/>
<dbReference type="InterPro" id="IPR052895">
    <property type="entry name" value="HetReg/Transcr_Mod"/>
</dbReference>
<protein>
    <submittedName>
        <fullName evidence="2">HET-domain-containing protein</fullName>
    </submittedName>
</protein>
<dbReference type="AlphaFoldDB" id="A0A2J6QZR3"/>
<keyword evidence="3" id="KW-1185">Reference proteome</keyword>
<evidence type="ECO:0000259" key="1">
    <source>
        <dbReference type="Pfam" id="PF06985"/>
    </source>
</evidence>
<dbReference type="STRING" id="1149755.A0A2J6QZR3"/>